<dbReference type="InterPro" id="IPR016181">
    <property type="entry name" value="Acyl_CoA_acyltransferase"/>
</dbReference>
<evidence type="ECO:0000313" key="2">
    <source>
        <dbReference type="EMBL" id="MEI4548629.1"/>
    </source>
</evidence>
<accession>A0ABU8ENT3</accession>
<dbReference type="PANTHER" id="PTHR43233">
    <property type="entry name" value="FAMILY N-ACETYLTRANSFERASE, PUTATIVE (AFU_ORTHOLOGUE AFUA_6G03350)-RELATED"/>
    <property type="match status" value="1"/>
</dbReference>
<dbReference type="Proteomes" id="UP001382455">
    <property type="component" value="Unassembled WGS sequence"/>
</dbReference>
<protein>
    <submittedName>
        <fullName evidence="2">GNAT family N-acetyltransferase</fullName>
    </submittedName>
</protein>
<organism evidence="2 3">
    <name type="scientific">Pseudoalteromonas spongiae</name>
    <dbReference type="NCBI Taxonomy" id="298657"/>
    <lineage>
        <taxon>Bacteria</taxon>
        <taxon>Pseudomonadati</taxon>
        <taxon>Pseudomonadota</taxon>
        <taxon>Gammaproteobacteria</taxon>
        <taxon>Alteromonadales</taxon>
        <taxon>Pseudoalteromonadaceae</taxon>
        <taxon>Pseudoalteromonas</taxon>
    </lineage>
</organism>
<dbReference type="EMBL" id="JBAWKS010000001">
    <property type="protein sequence ID" value="MEI4548629.1"/>
    <property type="molecule type" value="Genomic_DNA"/>
</dbReference>
<comment type="caution">
    <text evidence="2">The sequence shown here is derived from an EMBL/GenBank/DDBJ whole genome shotgun (WGS) entry which is preliminary data.</text>
</comment>
<dbReference type="InterPro" id="IPR053144">
    <property type="entry name" value="Acetyltransferase_Butenolide"/>
</dbReference>
<dbReference type="PROSITE" id="PS51186">
    <property type="entry name" value="GNAT"/>
    <property type="match status" value="1"/>
</dbReference>
<feature type="domain" description="N-acetyltransferase" evidence="1">
    <location>
        <begin position="2"/>
        <end position="139"/>
    </location>
</feature>
<gene>
    <name evidence="2" type="ORF">WAE96_02770</name>
</gene>
<evidence type="ECO:0000259" key="1">
    <source>
        <dbReference type="PROSITE" id="PS51186"/>
    </source>
</evidence>
<dbReference type="PANTHER" id="PTHR43233:SF1">
    <property type="entry name" value="FAMILY N-ACETYLTRANSFERASE, PUTATIVE (AFU_ORTHOLOGUE AFUA_6G03350)-RELATED"/>
    <property type="match status" value="1"/>
</dbReference>
<dbReference type="CDD" id="cd04301">
    <property type="entry name" value="NAT_SF"/>
    <property type="match status" value="1"/>
</dbReference>
<reference evidence="2 3" key="1">
    <citation type="submission" date="2023-12" db="EMBL/GenBank/DDBJ databases">
        <title>Friends and Foes: Symbiotic and Algicidal bacterial influence on Karenia brevis blooms.</title>
        <authorList>
            <person name="Fei C."/>
            <person name="Mohamed A.R."/>
            <person name="Booker A."/>
            <person name="Arshad M."/>
            <person name="Klass S."/>
            <person name="Ahn S."/>
            <person name="Gilbert P.M."/>
            <person name="Heil C.A."/>
            <person name="Martinez J.M."/>
            <person name="Amin S.A."/>
        </authorList>
    </citation>
    <scope>NUCLEOTIDE SEQUENCE [LARGE SCALE GENOMIC DNA]</scope>
    <source>
        <strain evidence="2 3">CE15</strain>
    </source>
</reference>
<proteinExistence type="predicted"/>
<dbReference type="InterPro" id="IPR000182">
    <property type="entry name" value="GNAT_dom"/>
</dbReference>
<keyword evidence="3" id="KW-1185">Reference proteome</keyword>
<dbReference type="SUPFAM" id="SSF55729">
    <property type="entry name" value="Acyl-CoA N-acyltransferases (Nat)"/>
    <property type="match status" value="1"/>
</dbReference>
<sequence>MEVCHTIDDHDFENIHQFLSLRAYWCLNIPKHTLKTALSNSLCFAIKNEDGELLAFARVVSDYATFANLLDVFVLPEYRGASVGKTLIKAIVEHPKLQGLRRFTLATKDAHGLYQQFGFKAPKFPNTNMEIYLPNIYRD</sequence>
<dbReference type="Pfam" id="PF00583">
    <property type="entry name" value="Acetyltransf_1"/>
    <property type="match status" value="1"/>
</dbReference>
<dbReference type="Gene3D" id="3.40.630.30">
    <property type="match status" value="1"/>
</dbReference>
<dbReference type="RefSeq" id="WP_336434526.1">
    <property type="nucleotide sequence ID" value="NZ_JBAWKS010000001.1"/>
</dbReference>
<evidence type="ECO:0000313" key="3">
    <source>
        <dbReference type="Proteomes" id="UP001382455"/>
    </source>
</evidence>
<name>A0ABU8ENT3_9GAMM</name>